<evidence type="ECO:0000313" key="2">
    <source>
        <dbReference type="EMBL" id="TRM57402.1"/>
    </source>
</evidence>
<protein>
    <recommendedName>
        <fullName evidence="4">AAA-ATPase-like domain-containing protein</fullName>
    </recommendedName>
</protein>
<feature type="region of interest" description="Disordered" evidence="1">
    <location>
        <begin position="124"/>
        <end position="146"/>
    </location>
</feature>
<dbReference type="Proteomes" id="UP000320762">
    <property type="component" value="Unassembled WGS sequence"/>
</dbReference>
<sequence length="500" mass="55341">MQADDPRLIKRVRCFYHGHMPGISMRLSITRLRTQKESTFAELYEDVDTVHARLCKCGGVEPEVWVMTRALIDPDGEALRAPLSSDSGDTHVGIHDQVSPTLSRCDRGDRLNIVYVFPVPSPPQPSLISDEGASTDSGSARPYTPSSDHKIISDCVCIPQGVPVRMPVPTDSTFPVLRKHCLSIDKIAYGPLSYSSGNLFVIRRPPGYGRSVFLSTMAELHDILSPFAEDKIVYASNRAPHTGVVLHFDMAGIDVANVEAVHRSSRALVRDAVIRTLDKYSTLIKATDMQRRLILRHVEVSWMIEGLGDLSKISGVDMYLYVDNYTAPFEKTADSDWSWLTPALNEYLYTPIKGALQCGWIDSGILVGSSTLDNHDEVFLTSEPLTSAYAVYEYDPARFRPIPFVGVLRPVVKDWTMDPSMQATIGMTQEEIAALARVVLGDAKGVWGNVWAELSYQTFANGPNAQRIYPSAGVLNIMRRMLAQTTGGSEEDPIIPCLYV</sequence>
<organism evidence="2 3">
    <name type="scientific">Schizophyllum amplum</name>
    <dbReference type="NCBI Taxonomy" id="97359"/>
    <lineage>
        <taxon>Eukaryota</taxon>
        <taxon>Fungi</taxon>
        <taxon>Dikarya</taxon>
        <taxon>Basidiomycota</taxon>
        <taxon>Agaricomycotina</taxon>
        <taxon>Agaricomycetes</taxon>
        <taxon>Agaricomycetidae</taxon>
        <taxon>Agaricales</taxon>
        <taxon>Schizophyllaceae</taxon>
        <taxon>Schizophyllum</taxon>
    </lineage>
</organism>
<dbReference type="AlphaFoldDB" id="A0A550BXX4"/>
<proteinExistence type="predicted"/>
<evidence type="ECO:0000313" key="3">
    <source>
        <dbReference type="Proteomes" id="UP000320762"/>
    </source>
</evidence>
<gene>
    <name evidence="2" type="ORF">BD626DRAFT_515144</name>
</gene>
<name>A0A550BXX4_9AGAR</name>
<keyword evidence="3" id="KW-1185">Reference proteome</keyword>
<reference evidence="2 3" key="1">
    <citation type="journal article" date="2019" name="New Phytol.">
        <title>Comparative genomics reveals unique wood-decay strategies and fruiting body development in the Schizophyllaceae.</title>
        <authorList>
            <person name="Almasi E."/>
            <person name="Sahu N."/>
            <person name="Krizsan K."/>
            <person name="Balint B."/>
            <person name="Kovacs G.M."/>
            <person name="Kiss B."/>
            <person name="Cseklye J."/>
            <person name="Drula E."/>
            <person name="Henrissat B."/>
            <person name="Nagy I."/>
            <person name="Chovatia M."/>
            <person name="Adam C."/>
            <person name="LaButti K."/>
            <person name="Lipzen A."/>
            <person name="Riley R."/>
            <person name="Grigoriev I.V."/>
            <person name="Nagy L.G."/>
        </authorList>
    </citation>
    <scope>NUCLEOTIDE SEQUENCE [LARGE SCALE GENOMIC DNA]</scope>
    <source>
        <strain evidence="2 3">NL-1724</strain>
    </source>
</reference>
<evidence type="ECO:0000256" key="1">
    <source>
        <dbReference type="SAM" id="MobiDB-lite"/>
    </source>
</evidence>
<dbReference type="OrthoDB" id="5380555at2759"/>
<evidence type="ECO:0008006" key="4">
    <source>
        <dbReference type="Google" id="ProtNLM"/>
    </source>
</evidence>
<comment type="caution">
    <text evidence="2">The sequence shown here is derived from an EMBL/GenBank/DDBJ whole genome shotgun (WGS) entry which is preliminary data.</text>
</comment>
<accession>A0A550BXX4</accession>
<dbReference type="EMBL" id="VDMD01000048">
    <property type="protein sequence ID" value="TRM57402.1"/>
    <property type="molecule type" value="Genomic_DNA"/>
</dbReference>